<keyword evidence="2" id="KW-1185">Reference proteome</keyword>
<sequence length="73" mass="8414">MSKRQIFYDKGQRDYKFAVMKAAMYDTKGTQEKLFGRVASVVLLHEAVLITSEEEPVEMPLDLCLQEGMWKLA</sequence>
<accession>A0AAE1TWZ3</accession>
<gene>
    <name evidence="1" type="ORF">Pmani_029431</name>
</gene>
<evidence type="ECO:0000313" key="1">
    <source>
        <dbReference type="EMBL" id="KAK4298204.1"/>
    </source>
</evidence>
<evidence type="ECO:0000313" key="2">
    <source>
        <dbReference type="Proteomes" id="UP001292094"/>
    </source>
</evidence>
<protein>
    <submittedName>
        <fullName evidence="1">Uncharacterized protein</fullName>
    </submittedName>
</protein>
<dbReference type="Proteomes" id="UP001292094">
    <property type="component" value="Unassembled WGS sequence"/>
</dbReference>
<name>A0AAE1TWZ3_9EUCA</name>
<reference evidence="1" key="1">
    <citation type="submission" date="2023-11" db="EMBL/GenBank/DDBJ databases">
        <title>Genome assemblies of two species of porcelain crab, Petrolisthes cinctipes and Petrolisthes manimaculis (Anomura: Porcellanidae).</title>
        <authorList>
            <person name="Angst P."/>
        </authorList>
    </citation>
    <scope>NUCLEOTIDE SEQUENCE</scope>
    <source>
        <strain evidence="1">PB745_02</strain>
        <tissue evidence="1">Gill</tissue>
    </source>
</reference>
<comment type="caution">
    <text evidence="1">The sequence shown here is derived from an EMBL/GenBank/DDBJ whole genome shotgun (WGS) entry which is preliminary data.</text>
</comment>
<organism evidence="1 2">
    <name type="scientific">Petrolisthes manimaculis</name>
    <dbReference type="NCBI Taxonomy" id="1843537"/>
    <lineage>
        <taxon>Eukaryota</taxon>
        <taxon>Metazoa</taxon>
        <taxon>Ecdysozoa</taxon>
        <taxon>Arthropoda</taxon>
        <taxon>Crustacea</taxon>
        <taxon>Multicrustacea</taxon>
        <taxon>Malacostraca</taxon>
        <taxon>Eumalacostraca</taxon>
        <taxon>Eucarida</taxon>
        <taxon>Decapoda</taxon>
        <taxon>Pleocyemata</taxon>
        <taxon>Anomura</taxon>
        <taxon>Galatheoidea</taxon>
        <taxon>Porcellanidae</taxon>
        <taxon>Petrolisthes</taxon>
    </lineage>
</organism>
<proteinExistence type="predicted"/>
<dbReference type="AlphaFoldDB" id="A0AAE1TWZ3"/>
<dbReference type="EMBL" id="JAWZYT010003474">
    <property type="protein sequence ID" value="KAK4298204.1"/>
    <property type="molecule type" value="Genomic_DNA"/>
</dbReference>